<evidence type="ECO:0000313" key="2">
    <source>
        <dbReference type="EMBL" id="KNE90467.1"/>
    </source>
</evidence>
<protein>
    <submittedName>
        <fullName evidence="2">Uncharacterized protein</fullName>
    </submittedName>
</protein>
<feature type="chain" id="PRO_5005549036" evidence="1">
    <location>
        <begin position="23"/>
        <end position="86"/>
    </location>
</feature>
<evidence type="ECO:0000256" key="1">
    <source>
        <dbReference type="SAM" id="SignalP"/>
    </source>
</evidence>
<keyword evidence="3" id="KW-1185">Reference proteome</keyword>
<accession>A0A0L0UTU6</accession>
<organism evidence="2 3">
    <name type="scientific">Puccinia striiformis f. sp. tritici PST-78</name>
    <dbReference type="NCBI Taxonomy" id="1165861"/>
    <lineage>
        <taxon>Eukaryota</taxon>
        <taxon>Fungi</taxon>
        <taxon>Dikarya</taxon>
        <taxon>Basidiomycota</taxon>
        <taxon>Pucciniomycotina</taxon>
        <taxon>Pucciniomycetes</taxon>
        <taxon>Pucciniales</taxon>
        <taxon>Pucciniaceae</taxon>
        <taxon>Puccinia</taxon>
    </lineage>
</organism>
<proteinExistence type="predicted"/>
<dbReference type="Proteomes" id="UP000054564">
    <property type="component" value="Unassembled WGS sequence"/>
</dbReference>
<gene>
    <name evidence="2" type="ORF">PSTG_16086</name>
</gene>
<reference evidence="3" key="1">
    <citation type="submission" date="2014-03" db="EMBL/GenBank/DDBJ databases">
        <title>The Genome Sequence of Puccinia striiformis f. sp. tritici PST-78.</title>
        <authorList>
            <consortium name="The Broad Institute Genome Sequencing Platform"/>
            <person name="Cuomo C."/>
            <person name="Hulbert S."/>
            <person name="Chen X."/>
            <person name="Walker B."/>
            <person name="Young S.K."/>
            <person name="Zeng Q."/>
            <person name="Gargeya S."/>
            <person name="Fitzgerald M."/>
            <person name="Haas B."/>
            <person name="Abouelleil A."/>
            <person name="Alvarado L."/>
            <person name="Arachchi H.M."/>
            <person name="Berlin A.M."/>
            <person name="Chapman S.B."/>
            <person name="Goldberg J."/>
            <person name="Griggs A."/>
            <person name="Gujja S."/>
            <person name="Hansen M."/>
            <person name="Howarth C."/>
            <person name="Imamovic A."/>
            <person name="Larimer J."/>
            <person name="McCowan C."/>
            <person name="Montmayeur A."/>
            <person name="Murphy C."/>
            <person name="Neiman D."/>
            <person name="Pearson M."/>
            <person name="Priest M."/>
            <person name="Roberts A."/>
            <person name="Saif S."/>
            <person name="Shea T."/>
            <person name="Sisk P."/>
            <person name="Sykes S."/>
            <person name="Wortman J."/>
            <person name="Nusbaum C."/>
            <person name="Birren B."/>
        </authorList>
    </citation>
    <scope>NUCLEOTIDE SEQUENCE [LARGE SCALE GENOMIC DNA]</scope>
    <source>
        <strain evidence="3">race PST-78</strain>
    </source>
</reference>
<dbReference type="EMBL" id="AJIL01000255">
    <property type="protein sequence ID" value="KNE90467.1"/>
    <property type="molecule type" value="Genomic_DNA"/>
</dbReference>
<name>A0A0L0UTU6_9BASI</name>
<feature type="signal peptide" evidence="1">
    <location>
        <begin position="1"/>
        <end position="22"/>
    </location>
</feature>
<sequence>MKLLNVVILSMVILIQGTFVRADFKCLDKSKPVGYCTLDGAPVPVTPGKPYTMTKAPQSDDKKGFTCSGRVLESCCTKKVRFEITA</sequence>
<dbReference type="AlphaFoldDB" id="A0A0L0UTU6"/>
<comment type="caution">
    <text evidence="2">The sequence shown here is derived from an EMBL/GenBank/DDBJ whole genome shotgun (WGS) entry which is preliminary data.</text>
</comment>
<evidence type="ECO:0000313" key="3">
    <source>
        <dbReference type="Proteomes" id="UP000054564"/>
    </source>
</evidence>
<keyword evidence="1" id="KW-0732">Signal</keyword>